<evidence type="ECO:0008006" key="15">
    <source>
        <dbReference type="Google" id="ProtNLM"/>
    </source>
</evidence>
<feature type="coiled-coil region" evidence="9">
    <location>
        <begin position="510"/>
        <end position="576"/>
    </location>
</feature>
<evidence type="ECO:0000313" key="13">
    <source>
        <dbReference type="EMBL" id="CAH2045270.1"/>
    </source>
</evidence>
<feature type="compositionally biased region" description="Polar residues" evidence="10">
    <location>
        <begin position="202"/>
        <end position="238"/>
    </location>
</feature>
<evidence type="ECO:0000256" key="7">
    <source>
        <dbReference type="ARBA" id="ARBA00023273"/>
    </source>
</evidence>
<evidence type="ECO:0000256" key="5">
    <source>
        <dbReference type="ARBA" id="ARBA00023054"/>
    </source>
</evidence>
<comment type="subcellular location">
    <subcellularLocation>
        <location evidence="2">Cytoplasm</location>
        <location evidence="2">Cytoskeleton</location>
        <location evidence="2">Cilium axoneme</location>
    </subcellularLocation>
    <subcellularLocation>
        <location evidence="1">Cytoplasm</location>
        <location evidence="1">Cytoskeleton</location>
        <location evidence="1">Cilium basal body</location>
    </subcellularLocation>
</comment>
<feature type="compositionally biased region" description="Basic and acidic residues" evidence="10">
    <location>
        <begin position="390"/>
        <end position="399"/>
    </location>
</feature>
<dbReference type="PANTHER" id="PTHR31363">
    <property type="entry name" value="TRAF3-INTERACTING PROTEIN 1"/>
    <property type="match status" value="1"/>
</dbReference>
<protein>
    <recommendedName>
        <fullName evidence="15">TRAF3-interacting protein 1</fullName>
    </recommendedName>
</protein>
<feature type="region of interest" description="Disordered" evidence="10">
    <location>
        <begin position="137"/>
        <end position="256"/>
    </location>
</feature>
<accession>A0ABN8I095</accession>
<dbReference type="EMBL" id="OW152828">
    <property type="protein sequence ID" value="CAH2045270.1"/>
    <property type="molecule type" value="Genomic_DNA"/>
</dbReference>
<feature type="compositionally biased region" description="Basic and acidic residues" evidence="10">
    <location>
        <begin position="137"/>
        <end position="170"/>
    </location>
</feature>
<evidence type="ECO:0000256" key="8">
    <source>
        <dbReference type="ARBA" id="ARBA00043971"/>
    </source>
</evidence>
<dbReference type="Proteomes" id="UP000837857">
    <property type="component" value="Chromosome 16"/>
</dbReference>
<evidence type="ECO:0000256" key="6">
    <source>
        <dbReference type="ARBA" id="ARBA00023212"/>
    </source>
</evidence>
<evidence type="ECO:0000313" key="14">
    <source>
        <dbReference type="Proteomes" id="UP000837857"/>
    </source>
</evidence>
<evidence type="ECO:0000256" key="2">
    <source>
        <dbReference type="ARBA" id="ARBA00004430"/>
    </source>
</evidence>
<feature type="region of interest" description="Disordered" evidence="10">
    <location>
        <begin position="371"/>
        <end position="400"/>
    </location>
</feature>
<keyword evidence="6" id="KW-0206">Cytoskeleton</keyword>
<evidence type="ECO:0000259" key="12">
    <source>
        <dbReference type="Pfam" id="PF17749"/>
    </source>
</evidence>
<dbReference type="InterPro" id="IPR018799">
    <property type="entry name" value="TRAF3IP1"/>
</dbReference>
<feature type="compositionally biased region" description="Basic and acidic residues" evidence="10">
    <location>
        <begin position="176"/>
        <end position="197"/>
    </location>
</feature>
<dbReference type="PANTHER" id="PTHR31363:SF0">
    <property type="entry name" value="TRAF3-INTERACTING PROTEIN 1"/>
    <property type="match status" value="1"/>
</dbReference>
<dbReference type="InterPro" id="IPR042576">
    <property type="entry name" value="TRAF3IP1_N_sf"/>
</dbReference>
<evidence type="ECO:0000256" key="4">
    <source>
        <dbReference type="ARBA" id="ARBA00022794"/>
    </source>
</evidence>
<dbReference type="Pfam" id="PF17749">
    <property type="entry name" value="MIP-T3_C"/>
    <property type="match status" value="1"/>
</dbReference>
<name>A0ABN8I095_9NEOP</name>
<dbReference type="InterPro" id="IPR041476">
    <property type="entry name" value="TRAF3IP1_C"/>
</dbReference>
<proteinExistence type="inferred from homology"/>
<feature type="domain" description="TRAF3-interacting protein 1 N-terminal" evidence="11">
    <location>
        <begin position="10"/>
        <end position="118"/>
    </location>
</feature>
<keyword evidence="7" id="KW-0966">Cell projection</keyword>
<gene>
    <name evidence="13" type="ORF">IPOD504_LOCUS5000</name>
</gene>
<keyword evidence="14" id="KW-1185">Reference proteome</keyword>
<dbReference type="Gene3D" id="1.10.418.50">
    <property type="entry name" value="Microtubule-binding protein MIP-T3"/>
    <property type="match status" value="1"/>
</dbReference>
<evidence type="ECO:0000256" key="3">
    <source>
        <dbReference type="ARBA" id="ARBA00022490"/>
    </source>
</evidence>
<organism evidence="13 14">
    <name type="scientific">Iphiclides podalirius</name>
    <name type="common">scarce swallowtail</name>
    <dbReference type="NCBI Taxonomy" id="110791"/>
    <lineage>
        <taxon>Eukaryota</taxon>
        <taxon>Metazoa</taxon>
        <taxon>Ecdysozoa</taxon>
        <taxon>Arthropoda</taxon>
        <taxon>Hexapoda</taxon>
        <taxon>Insecta</taxon>
        <taxon>Pterygota</taxon>
        <taxon>Neoptera</taxon>
        <taxon>Endopterygota</taxon>
        <taxon>Lepidoptera</taxon>
        <taxon>Glossata</taxon>
        <taxon>Ditrysia</taxon>
        <taxon>Papilionoidea</taxon>
        <taxon>Papilionidae</taxon>
        <taxon>Papilioninae</taxon>
        <taxon>Iphiclides</taxon>
    </lineage>
</organism>
<dbReference type="Pfam" id="PF10243">
    <property type="entry name" value="MIP-T3"/>
    <property type="match status" value="1"/>
</dbReference>
<keyword evidence="4" id="KW-0970">Cilium biogenesis/degradation</keyword>
<evidence type="ECO:0000256" key="1">
    <source>
        <dbReference type="ARBA" id="ARBA00004120"/>
    </source>
</evidence>
<evidence type="ECO:0000259" key="11">
    <source>
        <dbReference type="Pfam" id="PF10243"/>
    </source>
</evidence>
<keyword evidence="5 9" id="KW-0175">Coiled coil</keyword>
<keyword evidence="3" id="KW-0963">Cytoplasm</keyword>
<dbReference type="InterPro" id="IPR040468">
    <property type="entry name" value="TRAF3IP1_N"/>
</dbReference>
<feature type="domain" description="TRAF3-interacting protein 1 C-terminal" evidence="12">
    <location>
        <begin position="447"/>
        <end position="589"/>
    </location>
</feature>
<feature type="non-terminal residue" evidence="13">
    <location>
        <position position="1"/>
    </location>
</feature>
<comment type="similarity">
    <text evidence="8">Belongs to the TRAF3IP1 family.</text>
</comment>
<feature type="compositionally biased region" description="Basic and acidic residues" evidence="10">
    <location>
        <begin position="239"/>
        <end position="250"/>
    </location>
</feature>
<reference evidence="13" key="1">
    <citation type="submission" date="2022-03" db="EMBL/GenBank/DDBJ databases">
        <authorList>
            <person name="Martin H S."/>
        </authorList>
    </citation>
    <scope>NUCLEOTIDE SEQUENCE</scope>
</reference>
<evidence type="ECO:0000256" key="9">
    <source>
        <dbReference type="SAM" id="Coils"/>
    </source>
</evidence>
<sequence>MEEEIDVDTIKATQLSLGRFVKRPPLTEKLLRKPPFRFLHDIITAVLKSTGFFEGLFEAEELTSDNVKDRESKINFLNKVITVLGLATGKTLAVKPSKIIAGQEPAKTNELLQCLGQALEKKISSHEAVKKFKENFKSQPLHDKKNKDAVKGLKKNQDIKRNAEETKGADRLPTSKNEKTSSKLQVKDATKIKDNSPPKKILSTTNVKESLSKNQRNPQKSQLNGKIKQKTLSNMSHSNDLKEKNEKPKNVDSSTTVNIEINEENYTEALVNDEEMSQVQKTNSEHDEKIDFVEDVELKTTLSENPILENMDVEKNNEQNQYKGLENISVDPEKGKITERKVINTDNTNQKNHEISNPSSTMSLELNNTKIVEKRPQSVRPPSSRPGAPRVKDKHDSGNHETLIVHKVNIISENTVTEEEEDSSIVIVDNQVDSLLQNEEKMNLSSDLHGHLVQQILDSQKEFSQVTGKTEIEWQFGVQKARDVVNQEIEQMRFNVQALSRISNPLGKLIDHIQEDVEVMRQELQEWTRKYEETAEELSKQKIAHAGFLHPLQAKIKQLDADIEDKLDKINDLRIAVFKNYYRIEKLLASENVQ</sequence>
<evidence type="ECO:0000256" key="10">
    <source>
        <dbReference type="SAM" id="MobiDB-lite"/>
    </source>
</evidence>